<keyword evidence="3 5" id="KW-0456">Lyase</keyword>
<evidence type="ECO:0000256" key="3">
    <source>
        <dbReference type="ARBA" id="ARBA00023239"/>
    </source>
</evidence>
<dbReference type="InterPro" id="IPR042262">
    <property type="entry name" value="CN_hydtase_beta_C"/>
</dbReference>
<dbReference type="GeneID" id="98052071"/>
<comment type="catalytic activity">
    <reaction evidence="4 5">
        <text>an aliphatic primary amide = an aliphatic nitrile + H2O</text>
        <dbReference type="Rhea" id="RHEA:12673"/>
        <dbReference type="ChEBI" id="CHEBI:15377"/>
        <dbReference type="ChEBI" id="CHEBI:65285"/>
        <dbReference type="ChEBI" id="CHEBI:80291"/>
        <dbReference type="EC" id="4.2.1.84"/>
    </reaction>
</comment>
<evidence type="ECO:0000259" key="7">
    <source>
        <dbReference type="Pfam" id="PF21006"/>
    </source>
</evidence>
<comment type="caution">
    <text evidence="8">The sequence shown here is derived from an EMBL/GenBank/DDBJ whole genome shotgun (WGS) entry which is preliminary data.</text>
</comment>
<dbReference type="NCBIfam" id="TIGR03888">
    <property type="entry name" value="nitrile_beta"/>
    <property type="match status" value="1"/>
</dbReference>
<evidence type="ECO:0000313" key="9">
    <source>
        <dbReference type="Proteomes" id="UP000549695"/>
    </source>
</evidence>
<sequence length="219" mass="23656">MNGAHDLGGAMGFGPVEPEPEDVRFHAGWEPLVLALTLAAARPGGWSIDESRHARESLPPPVYLTLTYYEIWLAATEKLLVTHGLVGADELDAGRPLRPRADAPAALDADAAARVLATGAPTERDDTGPPRFAPGDRVRARVMHPRGHTRLPRYVRGRCGTVETRRGTHVLPDARAHGHGECPEPLYTVVFTGPELWGPDADPTTTVSVDAWESYLEPA</sequence>
<dbReference type="AlphaFoldDB" id="A0A852W803"/>
<comment type="function">
    <text evidence="1 5">NHase catalyzes the hydration of various nitrile compounds to the corresponding amides.</text>
</comment>
<proteinExistence type="inferred from homology"/>
<evidence type="ECO:0000313" key="8">
    <source>
        <dbReference type="EMBL" id="NYG02016.1"/>
    </source>
</evidence>
<dbReference type="Proteomes" id="UP000549695">
    <property type="component" value="Unassembled WGS sequence"/>
</dbReference>
<evidence type="ECO:0000256" key="4">
    <source>
        <dbReference type="ARBA" id="ARBA00044877"/>
    </source>
</evidence>
<dbReference type="GO" id="GO:0018822">
    <property type="term" value="F:nitrile hydratase activity"/>
    <property type="evidence" value="ECO:0007669"/>
    <property type="project" value="UniProtKB-EC"/>
</dbReference>
<dbReference type="InterPro" id="IPR008990">
    <property type="entry name" value="Elect_transpt_acc-like_dom_sf"/>
</dbReference>
<dbReference type="InterPro" id="IPR049054">
    <property type="entry name" value="CN_hydtase_beta-like_N"/>
</dbReference>
<evidence type="ECO:0000256" key="1">
    <source>
        <dbReference type="ARBA" id="ARBA00004042"/>
    </source>
</evidence>
<reference evidence="8 9" key="1">
    <citation type="submission" date="2020-07" db="EMBL/GenBank/DDBJ databases">
        <title>Sequencing the genomes of 1000 actinobacteria strains.</title>
        <authorList>
            <person name="Klenk H.-P."/>
        </authorList>
    </citation>
    <scope>NUCLEOTIDE SEQUENCE [LARGE SCALE GENOMIC DNA]</scope>
    <source>
        <strain evidence="8 9">DSM 44749</strain>
    </source>
</reference>
<dbReference type="Gene3D" id="1.10.472.20">
    <property type="entry name" value="Nitrile hydratase, beta subunit"/>
    <property type="match status" value="1"/>
</dbReference>
<feature type="domain" description="Nitrile hydratase beta subunit" evidence="6">
    <location>
        <begin position="122"/>
        <end position="218"/>
    </location>
</feature>
<dbReference type="InterPro" id="IPR024690">
    <property type="entry name" value="CN_hydtase_beta_dom_C"/>
</dbReference>
<evidence type="ECO:0000256" key="5">
    <source>
        <dbReference type="PIRNR" id="PIRNR001427"/>
    </source>
</evidence>
<dbReference type="InterPro" id="IPR003168">
    <property type="entry name" value="Nitrile_hydratase_bsu"/>
</dbReference>
<dbReference type="SUPFAM" id="SSF50090">
    <property type="entry name" value="Electron transport accessory proteins"/>
    <property type="match status" value="1"/>
</dbReference>
<dbReference type="Gene3D" id="2.30.30.50">
    <property type="match status" value="1"/>
</dbReference>
<accession>A0A852W803</accession>
<comment type="similarity">
    <text evidence="2 5">Belongs to the nitrile hydratase subunit beta family.</text>
</comment>
<gene>
    <name evidence="8" type="ORF">HDA37_002301</name>
</gene>
<dbReference type="EC" id="4.2.1.84" evidence="5"/>
<dbReference type="PIRSF" id="PIRSF001427">
    <property type="entry name" value="NHase_beta"/>
    <property type="match status" value="1"/>
</dbReference>
<evidence type="ECO:0000259" key="6">
    <source>
        <dbReference type="Pfam" id="PF02211"/>
    </source>
</evidence>
<dbReference type="GO" id="GO:0046914">
    <property type="term" value="F:transition metal ion binding"/>
    <property type="evidence" value="ECO:0007669"/>
    <property type="project" value="InterPro"/>
</dbReference>
<keyword evidence="9" id="KW-1185">Reference proteome</keyword>
<dbReference type="Pfam" id="PF02211">
    <property type="entry name" value="NHase_beta_C"/>
    <property type="match status" value="1"/>
</dbReference>
<organism evidence="8 9">
    <name type="scientific">Pseudonocardia alni</name>
    <name type="common">Amycolata alni</name>
    <dbReference type="NCBI Taxonomy" id="33907"/>
    <lineage>
        <taxon>Bacteria</taxon>
        <taxon>Bacillati</taxon>
        <taxon>Actinomycetota</taxon>
        <taxon>Actinomycetes</taxon>
        <taxon>Pseudonocardiales</taxon>
        <taxon>Pseudonocardiaceae</taxon>
        <taxon>Pseudonocardia</taxon>
    </lineage>
</organism>
<dbReference type="EMBL" id="JACCCZ010000001">
    <property type="protein sequence ID" value="NYG02016.1"/>
    <property type="molecule type" value="Genomic_DNA"/>
</dbReference>
<evidence type="ECO:0000256" key="2">
    <source>
        <dbReference type="ARBA" id="ARBA00009098"/>
    </source>
</evidence>
<name>A0A852W803_PSEA5</name>
<dbReference type="Pfam" id="PF21006">
    <property type="entry name" value="NHase_beta_N"/>
    <property type="match status" value="1"/>
</dbReference>
<feature type="domain" description="Nitrile hydratase beta subunit-like N-terminal" evidence="7">
    <location>
        <begin position="1"/>
        <end position="105"/>
    </location>
</feature>
<dbReference type="RefSeq" id="WP_179761071.1">
    <property type="nucleotide sequence ID" value="NZ_BAAAJZ010000001.1"/>
</dbReference>
<protein>
    <recommendedName>
        <fullName evidence="5">Nitrile hydratase subunit beta</fullName>
        <shortName evidence="5">NHase</shortName>
        <ecNumber evidence="5">4.2.1.84</ecNumber>
    </recommendedName>
</protein>